<name>A0A183FLC1_HELPZ</name>
<dbReference type="Proteomes" id="UP000050761">
    <property type="component" value="Unassembled WGS sequence"/>
</dbReference>
<reference evidence="3" key="2">
    <citation type="submission" date="2019-09" db="UniProtKB">
        <authorList>
            <consortium name="WormBaseParasite"/>
        </authorList>
    </citation>
    <scope>IDENTIFICATION</scope>
</reference>
<organism evidence="2 3">
    <name type="scientific">Heligmosomoides polygyrus</name>
    <name type="common">Parasitic roundworm</name>
    <dbReference type="NCBI Taxonomy" id="6339"/>
    <lineage>
        <taxon>Eukaryota</taxon>
        <taxon>Metazoa</taxon>
        <taxon>Ecdysozoa</taxon>
        <taxon>Nematoda</taxon>
        <taxon>Chromadorea</taxon>
        <taxon>Rhabditida</taxon>
        <taxon>Rhabditina</taxon>
        <taxon>Rhabditomorpha</taxon>
        <taxon>Strongyloidea</taxon>
        <taxon>Heligmosomidae</taxon>
        <taxon>Heligmosomoides</taxon>
    </lineage>
</organism>
<gene>
    <name evidence="1" type="ORF">HPBE_LOCUS8043</name>
</gene>
<evidence type="ECO:0000313" key="1">
    <source>
        <dbReference type="EMBL" id="VDO74644.1"/>
    </source>
</evidence>
<evidence type="ECO:0000313" key="2">
    <source>
        <dbReference type="Proteomes" id="UP000050761"/>
    </source>
</evidence>
<accession>A0A3P7YRZ6</accession>
<protein>
    <submittedName>
        <fullName evidence="1 3">Uncharacterized protein</fullName>
    </submittedName>
</protein>
<dbReference type="AlphaFoldDB" id="A0A183FLC1"/>
<sequence>MSDPERENGGDDASILRKMAWGQVDVEVIGVEVMDDLLHGSSEEGGGSVRTSESGHLDLEAGDVPATFHLPHAIFRMMDASSPPFSLPRSDTDAQLCLCSFSQYFRTSLFEIFLYRRYAQLRKLGHQLGVF</sequence>
<dbReference type="EMBL" id="UZAH01026040">
    <property type="protein sequence ID" value="VDO74644.1"/>
    <property type="molecule type" value="Genomic_DNA"/>
</dbReference>
<accession>A0A183FLC1</accession>
<keyword evidence="2" id="KW-1185">Reference proteome</keyword>
<reference evidence="1 2" key="1">
    <citation type="submission" date="2018-11" db="EMBL/GenBank/DDBJ databases">
        <authorList>
            <consortium name="Pathogen Informatics"/>
        </authorList>
    </citation>
    <scope>NUCLEOTIDE SEQUENCE [LARGE SCALE GENOMIC DNA]</scope>
</reference>
<dbReference type="WBParaSite" id="HPBE_0000804201-mRNA-1">
    <property type="protein sequence ID" value="HPBE_0000804201-mRNA-1"/>
    <property type="gene ID" value="HPBE_0000804201"/>
</dbReference>
<proteinExistence type="predicted"/>
<evidence type="ECO:0000313" key="3">
    <source>
        <dbReference type="WBParaSite" id="HPBE_0000804201-mRNA-1"/>
    </source>
</evidence>